<comment type="caution">
    <text evidence="7">The sequence shown here is derived from an EMBL/GenBank/DDBJ whole genome shotgun (WGS) entry which is preliminary data.</text>
</comment>
<evidence type="ECO:0000256" key="2">
    <source>
        <dbReference type="ARBA" id="ARBA00008889"/>
    </source>
</evidence>
<dbReference type="HAMAP" id="MF_00362">
    <property type="entry name" value="Ribosomal_uL10"/>
    <property type="match status" value="1"/>
</dbReference>
<dbReference type="CDD" id="cd05797">
    <property type="entry name" value="Ribosomal_L10"/>
    <property type="match status" value="1"/>
</dbReference>
<evidence type="ECO:0000256" key="6">
    <source>
        <dbReference type="HAMAP-Rule" id="MF_00362"/>
    </source>
</evidence>
<keyword evidence="4 6" id="KW-0687">Ribonucleoprotein</keyword>
<comment type="similarity">
    <text evidence="2 6">Belongs to the universal ribosomal protein uL10 family.</text>
</comment>
<dbReference type="NCBIfam" id="NF000955">
    <property type="entry name" value="PRK00099.1-1"/>
    <property type="match status" value="1"/>
</dbReference>
<comment type="function">
    <text evidence="1 6">Forms part of the ribosomal stalk, playing a central role in the interaction of the ribosome with GTP-bound translation factors.</text>
</comment>
<keyword evidence="6" id="KW-0699">rRNA-binding</keyword>
<dbReference type="Gene3D" id="3.30.70.1730">
    <property type="match status" value="1"/>
</dbReference>
<dbReference type="SUPFAM" id="SSF160369">
    <property type="entry name" value="Ribosomal protein L10-like"/>
    <property type="match status" value="1"/>
</dbReference>
<organism evidence="7 8">
    <name type="scientific">Candidatus Liberibacter europaeus</name>
    <dbReference type="NCBI Taxonomy" id="744859"/>
    <lineage>
        <taxon>Bacteria</taxon>
        <taxon>Pseudomonadati</taxon>
        <taxon>Pseudomonadota</taxon>
        <taxon>Alphaproteobacteria</taxon>
        <taxon>Hyphomicrobiales</taxon>
        <taxon>Rhizobiaceae</taxon>
        <taxon>Liberibacter</taxon>
    </lineage>
</organism>
<dbReference type="GO" id="GO:0070180">
    <property type="term" value="F:large ribosomal subunit rRNA binding"/>
    <property type="evidence" value="ECO:0007669"/>
    <property type="project" value="UniProtKB-UniRule"/>
</dbReference>
<dbReference type="InterPro" id="IPR047865">
    <property type="entry name" value="Ribosomal_uL10_bac_type"/>
</dbReference>
<dbReference type="InterPro" id="IPR001790">
    <property type="entry name" value="Ribosomal_uL10"/>
</dbReference>
<protein>
    <recommendedName>
        <fullName evidence="5 6">Large ribosomal subunit protein uL10</fullName>
    </recommendedName>
</protein>
<evidence type="ECO:0000256" key="3">
    <source>
        <dbReference type="ARBA" id="ARBA00022980"/>
    </source>
</evidence>
<evidence type="ECO:0000256" key="4">
    <source>
        <dbReference type="ARBA" id="ARBA00023274"/>
    </source>
</evidence>
<dbReference type="GO" id="GO:0006412">
    <property type="term" value="P:translation"/>
    <property type="evidence" value="ECO:0007669"/>
    <property type="project" value="UniProtKB-UniRule"/>
</dbReference>
<keyword evidence="6" id="KW-0694">RNA-binding</keyword>
<evidence type="ECO:0000256" key="1">
    <source>
        <dbReference type="ARBA" id="ARBA00002633"/>
    </source>
</evidence>
<proteinExistence type="inferred from homology"/>
<accession>A0A2T4VY76</accession>
<name>A0A2T4VY76_9HYPH</name>
<dbReference type="Proteomes" id="UP000240811">
    <property type="component" value="Unassembled WGS sequence"/>
</dbReference>
<dbReference type="InterPro" id="IPR002363">
    <property type="entry name" value="Ribosomal_uL10_CS_bac"/>
</dbReference>
<dbReference type="PROSITE" id="PS01109">
    <property type="entry name" value="RIBOSOMAL_L10"/>
    <property type="match status" value="1"/>
</dbReference>
<dbReference type="InterPro" id="IPR022973">
    <property type="entry name" value="Ribosomal_uL10_bac"/>
</dbReference>
<dbReference type="EMBL" id="PSQJ01000002">
    <property type="protein sequence ID" value="PTL86728.1"/>
    <property type="molecule type" value="Genomic_DNA"/>
</dbReference>
<dbReference type="Pfam" id="PF00466">
    <property type="entry name" value="Ribosomal_L10"/>
    <property type="match status" value="1"/>
</dbReference>
<evidence type="ECO:0000256" key="5">
    <source>
        <dbReference type="ARBA" id="ARBA00035202"/>
    </source>
</evidence>
<dbReference type="AlphaFoldDB" id="A0A2T4VY76"/>
<keyword evidence="3 6" id="KW-0689">Ribosomal protein</keyword>
<dbReference type="GO" id="GO:0015934">
    <property type="term" value="C:large ribosomal subunit"/>
    <property type="evidence" value="ECO:0007669"/>
    <property type="project" value="InterPro"/>
</dbReference>
<dbReference type="PANTHER" id="PTHR11560">
    <property type="entry name" value="39S RIBOSOMAL PROTEIN L10, MITOCHONDRIAL"/>
    <property type="match status" value="1"/>
</dbReference>
<sequence length="172" mass="19206">MKRQEKVLEVVELGNIFSSYSSIVVAHYKGINVAQIGDLRKRLREAGGRAKVIKNRLVKIAIRDTDFQGMSDLFSGQSLIVYSKDPVVAPKISVDFAKDNDQFVIIGGVLDKSFLDSNSIKKIASMPSIDVIRAKIIASIQYNSIRLIRMIKAPPTQIIRIISAYSERNPQE</sequence>
<reference evidence="8" key="1">
    <citation type="submission" date="2018-02" db="EMBL/GenBank/DDBJ databases">
        <title>Genome sequence of Candidatus Liberibacter europaeus.</title>
        <authorList>
            <person name="Frampton R.A."/>
            <person name="Thompson S.M."/>
            <person name="David C."/>
            <person name="Addison S.M."/>
            <person name="Smith G.R."/>
        </authorList>
    </citation>
    <scope>NUCLEOTIDE SEQUENCE [LARGE SCALE GENOMIC DNA]</scope>
</reference>
<evidence type="ECO:0000313" key="7">
    <source>
        <dbReference type="EMBL" id="PTL86728.1"/>
    </source>
</evidence>
<dbReference type="InterPro" id="IPR043141">
    <property type="entry name" value="Ribosomal_uL10-like_sf"/>
</dbReference>
<evidence type="ECO:0000313" key="8">
    <source>
        <dbReference type="Proteomes" id="UP000240811"/>
    </source>
</evidence>
<comment type="subunit">
    <text evidence="6">Part of the ribosomal stalk of the 50S ribosomal subunit. The N-terminus interacts with L11 and the large rRNA to form the base of the stalk. The C-terminus forms an elongated spine to which L12 dimers bind in a sequential fashion forming a multimeric L10(L12)X complex.</text>
</comment>
<gene>
    <name evidence="6" type="primary">rplJ</name>
    <name evidence="7" type="ORF">C4617_02655</name>
</gene>
<dbReference type="GO" id="GO:0003735">
    <property type="term" value="F:structural constituent of ribosome"/>
    <property type="evidence" value="ECO:0007669"/>
    <property type="project" value="InterPro"/>
</dbReference>